<name>A0A382LJP4_9ZZZZ</name>
<organism evidence="2">
    <name type="scientific">marine metagenome</name>
    <dbReference type="NCBI Taxonomy" id="408172"/>
    <lineage>
        <taxon>unclassified sequences</taxon>
        <taxon>metagenomes</taxon>
        <taxon>ecological metagenomes</taxon>
    </lineage>
</organism>
<dbReference type="SUPFAM" id="SSF53850">
    <property type="entry name" value="Periplasmic binding protein-like II"/>
    <property type="match status" value="1"/>
</dbReference>
<dbReference type="PROSITE" id="PS51257">
    <property type="entry name" value="PROKAR_LIPOPROTEIN"/>
    <property type="match status" value="1"/>
</dbReference>
<dbReference type="AlphaFoldDB" id="A0A382LJP4"/>
<dbReference type="PANTHER" id="PTHR30290">
    <property type="entry name" value="PERIPLASMIC BINDING COMPONENT OF ABC TRANSPORTER"/>
    <property type="match status" value="1"/>
</dbReference>
<evidence type="ECO:0000313" key="2">
    <source>
        <dbReference type="EMBL" id="SVC35417.1"/>
    </source>
</evidence>
<evidence type="ECO:0000259" key="1">
    <source>
        <dbReference type="Pfam" id="PF00496"/>
    </source>
</evidence>
<dbReference type="EMBL" id="UINC01086713">
    <property type="protein sequence ID" value="SVC35417.1"/>
    <property type="molecule type" value="Genomic_DNA"/>
</dbReference>
<reference evidence="2" key="1">
    <citation type="submission" date="2018-05" db="EMBL/GenBank/DDBJ databases">
        <authorList>
            <person name="Lanie J.A."/>
            <person name="Ng W.-L."/>
            <person name="Kazmierczak K.M."/>
            <person name="Andrzejewski T.M."/>
            <person name="Davidsen T.M."/>
            <person name="Wayne K.J."/>
            <person name="Tettelin H."/>
            <person name="Glass J.I."/>
            <person name="Rusch D."/>
            <person name="Podicherti R."/>
            <person name="Tsui H.-C.T."/>
            <person name="Winkler M.E."/>
        </authorList>
    </citation>
    <scope>NUCLEOTIDE SEQUENCE</scope>
</reference>
<dbReference type="Gene3D" id="3.90.76.10">
    <property type="entry name" value="Dipeptide-binding Protein, Domain 1"/>
    <property type="match status" value="1"/>
</dbReference>
<feature type="domain" description="Solute-binding protein family 5" evidence="1">
    <location>
        <begin position="130"/>
        <end position="330"/>
    </location>
</feature>
<dbReference type="Pfam" id="PF00496">
    <property type="entry name" value="SBP_bac_5"/>
    <property type="match status" value="1"/>
</dbReference>
<dbReference type="GO" id="GO:1904680">
    <property type="term" value="F:peptide transmembrane transporter activity"/>
    <property type="evidence" value="ECO:0007669"/>
    <property type="project" value="TreeGrafter"/>
</dbReference>
<sequence>MNLSKKFRATPKLLLYLLIVTGVLLASCSPQVVEVEKEVIVTQVVKEEVIVEKEVEVEVVKEVEVSKVEYVEVEVEAEAEPRAPVTFTYAHNGPIRTMDAPVTWYGSTHWLTNTIYECLIWRNWDLSGYHGQAAESWEALDDTTWRFHLRPGITFHNGEPLDAEAVKWNLDRVMTREDFLVHPQWAFISEVQIVDDVTVDVLTGAPEAYFEYVVSYNGCELLPPDYMEEVGEEEFAKNPVGSGPYQLVEFTASDKYRMEAWDDYHQGRPDVDTIIYQVIPDSATQVQAMLTGDVDMMAKVPEPDRIKLASTPGIDLLLAPMNRMHHLYLRADTSRGAMAETFPGY</sequence>
<dbReference type="Gene3D" id="3.40.190.10">
    <property type="entry name" value="Periplasmic binding protein-like II"/>
    <property type="match status" value="1"/>
</dbReference>
<dbReference type="GO" id="GO:0015833">
    <property type="term" value="P:peptide transport"/>
    <property type="evidence" value="ECO:0007669"/>
    <property type="project" value="TreeGrafter"/>
</dbReference>
<accession>A0A382LJP4</accession>
<dbReference type="InterPro" id="IPR000914">
    <property type="entry name" value="SBP_5_dom"/>
</dbReference>
<gene>
    <name evidence="2" type="ORF">METZ01_LOCUS288271</name>
</gene>
<dbReference type="InterPro" id="IPR039424">
    <property type="entry name" value="SBP_5"/>
</dbReference>
<feature type="non-terminal residue" evidence="2">
    <location>
        <position position="345"/>
    </location>
</feature>
<protein>
    <recommendedName>
        <fullName evidence="1">Solute-binding protein family 5 domain-containing protein</fullName>
    </recommendedName>
</protein>
<proteinExistence type="predicted"/>